<dbReference type="AlphaFoldDB" id="A0A2T9Y1R2"/>
<dbReference type="EMBL" id="MBFS01003512">
    <property type="protein sequence ID" value="PVU86260.1"/>
    <property type="molecule type" value="Genomic_DNA"/>
</dbReference>
<evidence type="ECO:0000313" key="2">
    <source>
        <dbReference type="Proteomes" id="UP000245609"/>
    </source>
</evidence>
<proteinExistence type="predicted"/>
<sequence length="216" mass="25379">MVDLRFFTRQCFWKGERIKAFSSFCVFDLCIKPPLVNEKRQALNHNLDPKHIPNLLTVRWSKKSFFFIFIYEIIIDSLLYNNTIDTSNLSNKVSKSIKRTYLSSYFPAYQINHTYKFIKLNQTKLKMKALSTLSVLSFLAFGYSASISDQKLAKRQFVGSPCDEEGRTMCDRAYQQFYNQCVNGRWTQRDNPPGTKCIDDFANSRILFDFRDPEFL</sequence>
<protein>
    <submittedName>
        <fullName evidence="1">Uncharacterized protein</fullName>
    </submittedName>
</protein>
<comment type="caution">
    <text evidence="1">The sequence shown here is derived from an EMBL/GenBank/DDBJ whole genome shotgun (WGS) entry which is preliminary data.</text>
</comment>
<name>A0A2T9Y1R2_9FUNG</name>
<gene>
    <name evidence="1" type="ORF">BB560_006780</name>
</gene>
<accession>A0A2T9Y1R2</accession>
<evidence type="ECO:0000313" key="1">
    <source>
        <dbReference type="EMBL" id="PVU86260.1"/>
    </source>
</evidence>
<keyword evidence="2" id="KW-1185">Reference proteome</keyword>
<dbReference type="Proteomes" id="UP000245609">
    <property type="component" value="Unassembled WGS sequence"/>
</dbReference>
<reference evidence="1 2" key="1">
    <citation type="journal article" date="2018" name="MBio">
        <title>Comparative Genomics Reveals the Core Gene Toolbox for the Fungus-Insect Symbiosis.</title>
        <authorList>
            <person name="Wang Y."/>
            <person name="Stata M."/>
            <person name="Wang W."/>
            <person name="Stajich J.E."/>
            <person name="White M.M."/>
            <person name="Moncalvo J.M."/>
        </authorList>
    </citation>
    <scope>NUCLEOTIDE SEQUENCE [LARGE SCALE GENOMIC DNA]</scope>
    <source>
        <strain evidence="1 2">SC-DP-2</strain>
    </source>
</reference>
<organism evidence="1 2">
    <name type="scientific">Smittium megazygosporum</name>
    <dbReference type="NCBI Taxonomy" id="133381"/>
    <lineage>
        <taxon>Eukaryota</taxon>
        <taxon>Fungi</taxon>
        <taxon>Fungi incertae sedis</taxon>
        <taxon>Zoopagomycota</taxon>
        <taxon>Kickxellomycotina</taxon>
        <taxon>Harpellomycetes</taxon>
        <taxon>Harpellales</taxon>
        <taxon>Legeriomycetaceae</taxon>
        <taxon>Smittium</taxon>
    </lineage>
</organism>